<accession>A0ABU0SIC2</accession>
<proteinExistence type="predicted"/>
<name>A0ABU0SIC2_9ACTN</name>
<feature type="region of interest" description="Disordered" evidence="1">
    <location>
        <begin position="29"/>
        <end position="80"/>
    </location>
</feature>
<dbReference type="RefSeq" id="WP_307518119.1">
    <property type="nucleotide sequence ID" value="NZ_JAUSZI010000002.1"/>
</dbReference>
<protein>
    <submittedName>
        <fullName evidence="2">Uncharacterized protein</fullName>
    </submittedName>
</protein>
<reference evidence="2 3" key="1">
    <citation type="submission" date="2023-07" db="EMBL/GenBank/DDBJ databases">
        <title>Comparative genomics of wheat-associated soil bacteria to identify genetic determinants of phenazine resistance.</title>
        <authorList>
            <person name="Mouncey N."/>
        </authorList>
    </citation>
    <scope>NUCLEOTIDE SEQUENCE [LARGE SCALE GENOMIC DNA]</scope>
    <source>
        <strain evidence="2 3">V2I4</strain>
    </source>
</reference>
<evidence type="ECO:0000313" key="3">
    <source>
        <dbReference type="Proteomes" id="UP001230328"/>
    </source>
</evidence>
<keyword evidence="3" id="KW-1185">Reference proteome</keyword>
<organism evidence="2 3">
    <name type="scientific">Streptomyces umbrinus</name>
    <dbReference type="NCBI Taxonomy" id="67370"/>
    <lineage>
        <taxon>Bacteria</taxon>
        <taxon>Bacillati</taxon>
        <taxon>Actinomycetota</taxon>
        <taxon>Actinomycetes</taxon>
        <taxon>Kitasatosporales</taxon>
        <taxon>Streptomycetaceae</taxon>
        <taxon>Streptomyces</taxon>
        <taxon>Streptomyces phaeochromogenes group</taxon>
    </lineage>
</organism>
<gene>
    <name evidence="2" type="ORF">QF035_000769</name>
</gene>
<comment type="caution">
    <text evidence="2">The sequence shown here is derived from an EMBL/GenBank/DDBJ whole genome shotgun (WGS) entry which is preliminary data.</text>
</comment>
<dbReference type="Proteomes" id="UP001230328">
    <property type="component" value="Unassembled WGS sequence"/>
</dbReference>
<sequence length="80" mass="8561">MPGTERRAPMWHWGFAYYIETLCELQATDPRSAPARRSEPGHETGGLPEDGSTAQDAVPVEGGGRAPGDRQVNIEVAKAG</sequence>
<dbReference type="EMBL" id="JAUSZI010000002">
    <property type="protein sequence ID" value="MDQ1023187.1"/>
    <property type="molecule type" value="Genomic_DNA"/>
</dbReference>
<evidence type="ECO:0000256" key="1">
    <source>
        <dbReference type="SAM" id="MobiDB-lite"/>
    </source>
</evidence>
<evidence type="ECO:0000313" key="2">
    <source>
        <dbReference type="EMBL" id="MDQ1023187.1"/>
    </source>
</evidence>